<dbReference type="EMBL" id="JAHRIP010013963">
    <property type="protein sequence ID" value="MEQ2285590.1"/>
    <property type="molecule type" value="Genomic_DNA"/>
</dbReference>
<feature type="transmembrane region" description="Helical" evidence="1">
    <location>
        <begin position="50"/>
        <end position="73"/>
    </location>
</feature>
<sequence>PILFFCHETFPEQRTSKESETTSIDLNQNFCAELNAVIGQTMPQRSQHPLVYILLIWTSILSIFLLVFITLFFTQGQSSNSSTVGLTSPLHCTSCSTEILNLQAKELELPNSAIEWTARQSHSNLIRQANQTVNTLHFIKDGNYILNLRVTLSACGETSVLDKSHSVTLKLDGTVWLMGWTDTKSSSTGLLSRAINLSARNKVQITIDPPACVNTSLSMTHLDIIWLYK</sequence>
<proteinExistence type="predicted"/>
<evidence type="ECO:0000313" key="3">
    <source>
        <dbReference type="Proteomes" id="UP001469553"/>
    </source>
</evidence>
<evidence type="ECO:0000256" key="1">
    <source>
        <dbReference type="SAM" id="Phobius"/>
    </source>
</evidence>
<keyword evidence="1" id="KW-1133">Transmembrane helix</keyword>
<dbReference type="InterPro" id="IPR008983">
    <property type="entry name" value="Tumour_necrosis_fac-like_dom"/>
</dbReference>
<feature type="non-terminal residue" evidence="2">
    <location>
        <position position="1"/>
    </location>
</feature>
<name>A0ABV0XWB0_9TELE</name>
<evidence type="ECO:0008006" key="4">
    <source>
        <dbReference type="Google" id="ProtNLM"/>
    </source>
</evidence>
<organism evidence="2 3">
    <name type="scientific">Ameca splendens</name>
    <dbReference type="NCBI Taxonomy" id="208324"/>
    <lineage>
        <taxon>Eukaryota</taxon>
        <taxon>Metazoa</taxon>
        <taxon>Chordata</taxon>
        <taxon>Craniata</taxon>
        <taxon>Vertebrata</taxon>
        <taxon>Euteleostomi</taxon>
        <taxon>Actinopterygii</taxon>
        <taxon>Neopterygii</taxon>
        <taxon>Teleostei</taxon>
        <taxon>Neoteleostei</taxon>
        <taxon>Acanthomorphata</taxon>
        <taxon>Ovalentaria</taxon>
        <taxon>Atherinomorphae</taxon>
        <taxon>Cyprinodontiformes</taxon>
        <taxon>Goodeidae</taxon>
        <taxon>Ameca</taxon>
    </lineage>
</organism>
<comment type="caution">
    <text evidence="2">The sequence shown here is derived from an EMBL/GenBank/DDBJ whole genome shotgun (WGS) entry which is preliminary data.</text>
</comment>
<gene>
    <name evidence="2" type="ORF">AMECASPLE_033505</name>
</gene>
<keyword evidence="1" id="KW-0812">Transmembrane</keyword>
<dbReference type="SUPFAM" id="SSF69279">
    <property type="entry name" value="Phage tail proteins"/>
    <property type="match status" value="1"/>
</dbReference>
<reference evidence="2 3" key="1">
    <citation type="submission" date="2021-06" db="EMBL/GenBank/DDBJ databases">
        <authorList>
            <person name="Palmer J.M."/>
        </authorList>
    </citation>
    <scope>NUCLEOTIDE SEQUENCE [LARGE SCALE GENOMIC DNA]</scope>
    <source>
        <strain evidence="2 3">AS_MEX2019</strain>
        <tissue evidence="2">Muscle</tissue>
    </source>
</reference>
<keyword evidence="1" id="KW-0472">Membrane</keyword>
<evidence type="ECO:0000313" key="2">
    <source>
        <dbReference type="EMBL" id="MEQ2285590.1"/>
    </source>
</evidence>
<keyword evidence="3" id="KW-1185">Reference proteome</keyword>
<dbReference type="Proteomes" id="UP001469553">
    <property type="component" value="Unassembled WGS sequence"/>
</dbReference>
<protein>
    <recommendedName>
        <fullName evidence="4">TNF family profile domain-containing protein</fullName>
    </recommendedName>
</protein>
<dbReference type="Gene3D" id="2.60.120.40">
    <property type="match status" value="1"/>
</dbReference>
<accession>A0ABV0XWB0</accession>